<evidence type="ECO:0000256" key="4">
    <source>
        <dbReference type="ARBA" id="ARBA00023110"/>
    </source>
</evidence>
<comment type="catalytic activity">
    <reaction evidence="1">
        <text>[protein]-peptidylproline (omega=180) = [protein]-peptidylproline (omega=0)</text>
        <dbReference type="Rhea" id="RHEA:16237"/>
        <dbReference type="Rhea" id="RHEA-COMP:10747"/>
        <dbReference type="Rhea" id="RHEA-COMP:10748"/>
        <dbReference type="ChEBI" id="CHEBI:83833"/>
        <dbReference type="ChEBI" id="CHEBI:83834"/>
        <dbReference type="EC" id="5.2.1.8"/>
    </reaction>
</comment>
<dbReference type="Gene3D" id="3.10.50.40">
    <property type="match status" value="1"/>
</dbReference>
<dbReference type="InterPro" id="IPR027304">
    <property type="entry name" value="Trigger_fact/SurA_dom_sf"/>
</dbReference>
<evidence type="ECO:0000313" key="8">
    <source>
        <dbReference type="Proteomes" id="UP000245634"/>
    </source>
</evidence>
<name>A0A316D492_9BACL</name>
<dbReference type="InterPro" id="IPR050245">
    <property type="entry name" value="PrsA_foldase"/>
</dbReference>
<evidence type="ECO:0000313" key="7">
    <source>
        <dbReference type="EMBL" id="PWK04998.1"/>
    </source>
</evidence>
<keyword evidence="8" id="KW-1185">Reference proteome</keyword>
<keyword evidence="3" id="KW-0732">Signal</keyword>
<dbReference type="GO" id="GO:0003755">
    <property type="term" value="F:peptidyl-prolyl cis-trans isomerase activity"/>
    <property type="evidence" value="ECO:0007669"/>
    <property type="project" value="UniProtKB-KW"/>
</dbReference>
<protein>
    <recommendedName>
        <fullName evidence="2">peptidylprolyl isomerase</fullName>
        <ecNumber evidence="2">5.2.1.8</ecNumber>
    </recommendedName>
</protein>
<dbReference type="InterPro" id="IPR046357">
    <property type="entry name" value="PPIase_dom_sf"/>
</dbReference>
<dbReference type="Pfam" id="PF13145">
    <property type="entry name" value="Rotamase_2"/>
    <property type="match status" value="1"/>
</dbReference>
<feature type="domain" description="PpiC" evidence="6">
    <location>
        <begin position="145"/>
        <end position="270"/>
    </location>
</feature>
<sequence>MMKTWQKWLVSCTLVVAVLGGAAYGIHARYQPLLFVVGNEAMRQAEWTDLRPELLAGIPYTRSDDLQTLERRSMEELILSAAKKNGVTYDEKILNQQLSQFGSTPDERAQKLAEMNTTEAKVRVNYERSLTAFALKTMMTADVKVSEDEINTYYEQNKGLFLAPEFRSVYYLRGKVSDTELVNTLSGATATTFPDLVKSYNDEAKNRTGTWHELDGLDHLTSHTSQRVAEVAFQAPLNKVVGPFQDNDWNYWYMISEIKEPHQFTLMEERDKIQSSLLQEKQLAKYRAWLETQKEIIGYHYFPENLDREPLRAFWHDLPQNFKIWF</sequence>
<dbReference type="EC" id="5.2.1.8" evidence="2"/>
<keyword evidence="4" id="KW-0697">Rotamase</keyword>
<dbReference type="Gene3D" id="1.10.4030.10">
    <property type="entry name" value="Porin chaperone SurA, peptide-binding domain"/>
    <property type="match status" value="1"/>
</dbReference>
<accession>A0A316D492</accession>
<dbReference type="PANTHER" id="PTHR47245:SF1">
    <property type="entry name" value="FOLDASE PROTEIN PRSA"/>
    <property type="match status" value="1"/>
</dbReference>
<dbReference type="InterPro" id="IPR000297">
    <property type="entry name" value="PPIase_PpiC"/>
</dbReference>
<gene>
    <name evidence="7" type="ORF">C7459_13012</name>
</gene>
<dbReference type="Proteomes" id="UP000245634">
    <property type="component" value="Unassembled WGS sequence"/>
</dbReference>
<evidence type="ECO:0000256" key="2">
    <source>
        <dbReference type="ARBA" id="ARBA00013194"/>
    </source>
</evidence>
<dbReference type="AlphaFoldDB" id="A0A316D492"/>
<dbReference type="SUPFAM" id="SSF109998">
    <property type="entry name" value="Triger factor/SurA peptide-binding domain-like"/>
    <property type="match status" value="1"/>
</dbReference>
<keyword evidence="5 7" id="KW-0413">Isomerase</keyword>
<comment type="caution">
    <text evidence="7">The sequence shown here is derived from an EMBL/GenBank/DDBJ whole genome shotgun (WGS) entry which is preliminary data.</text>
</comment>
<evidence type="ECO:0000256" key="1">
    <source>
        <dbReference type="ARBA" id="ARBA00000971"/>
    </source>
</evidence>
<evidence type="ECO:0000256" key="5">
    <source>
        <dbReference type="ARBA" id="ARBA00023235"/>
    </source>
</evidence>
<evidence type="ECO:0000259" key="6">
    <source>
        <dbReference type="Pfam" id="PF13145"/>
    </source>
</evidence>
<dbReference type="PANTHER" id="PTHR47245">
    <property type="entry name" value="PEPTIDYLPROLYL ISOMERASE"/>
    <property type="match status" value="1"/>
</dbReference>
<reference evidence="7 8" key="1">
    <citation type="submission" date="2018-05" db="EMBL/GenBank/DDBJ databases">
        <title>Genomic Encyclopedia of Type Strains, Phase IV (KMG-IV): sequencing the most valuable type-strain genomes for metagenomic binning, comparative biology and taxonomic classification.</title>
        <authorList>
            <person name="Goeker M."/>
        </authorList>
    </citation>
    <scope>NUCLEOTIDE SEQUENCE [LARGE SCALE GENOMIC DNA]</scope>
    <source>
        <strain evidence="7 8">DSM 18773</strain>
    </source>
</reference>
<evidence type="ECO:0000256" key="3">
    <source>
        <dbReference type="ARBA" id="ARBA00022729"/>
    </source>
</evidence>
<organism evidence="7 8">
    <name type="scientific">Tumebacillus permanentifrigoris</name>
    <dbReference type="NCBI Taxonomy" id="378543"/>
    <lineage>
        <taxon>Bacteria</taxon>
        <taxon>Bacillati</taxon>
        <taxon>Bacillota</taxon>
        <taxon>Bacilli</taxon>
        <taxon>Bacillales</taxon>
        <taxon>Alicyclobacillaceae</taxon>
        <taxon>Tumebacillus</taxon>
    </lineage>
</organism>
<dbReference type="OrthoDB" id="2372428at2"/>
<dbReference type="EMBL" id="QGGL01000030">
    <property type="protein sequence ID" value="PWK04998.1"/>
    <property type="molecule type" value="Genomic_DNA"/>
</dbReference>
<proteinExistence type="predicted"/>